<accession>A0ABS9WHV5</accession>
<dbReference type="PANTHER" id="PTHR36121">
    <property type="entry name" value="PROTEIN SXY"/>
    <property type="match status" value="1"/>
</dbReference>
<protein>
    <submittedName>
        <fullName evidence="2">TfoX/Sxy family protein</fullName>
    </submittedName>
</protein>
<dbReference type="Pfam" id="PF04994">
    <property type="entry name" value="TfoX_C"/>
    <property type="match status" value="1"/>
</dbReference>
<comment type="caution">
    <text evidence="2">The sequence shown here is derived from an EMBL/GenBank/DDBJ whole genome shotgun (WGS) entry which is preliminary data.</text>
</comment>
<dbReference type="PANTHER" id="PTHR36121:SF1">
    <property type="entry name" value="PROTEIN SXY"/>
    <property type="match status" value="1"/>
</dbReference>
<dbReference type="InterPro" id="IPR007077">
    <property type="entry name" value="TfoX_C"/>
</dbReference>
<dbReference type="Gene3D" id="1.10.150.20">
    <property type="entry name" value="5' to 3' exonuclease, C-terminal subdomain"/>
    <property type="match status" value="1"/>
</dbReference>
<keyword evidence="3" id="KW-1185">Reference proteome</keyword>
<proteinExistence type="predicted"/>
<sequence>MAALTDLPNIGPHATDQLRAVGIDAPDQLVAIGAKEAWLRMQAVDPGVCLHQLQALEGAVLGIPKARLSPERKAELKAFVAAHRPAKDAR</sequence>
<gene>
    <name evidence="2" type="ORF">LPT13_08455</name>
</gene>
<dbReference type="Proteomes" id="UP001430755">
    <property type="component" value="Unassembled WGS sequence"/>
</dbReference>
<feature type="domain" description="TfoX C-terminal" evidence="1">
    <location>
        <begin position="3"/>
        <end position="78"/>
    </location>
</feature>
<dbReference type="InterPro" id="IPR047525">
    <property type="entry name" value="TfoX-like"/>
</dbReference>
<evidence type="ECO:0000313" key="3">
    <source>
        <dbReference type="Proteomes" id="UP001430755"/>
    </source>
</evidence>
<evidence type="ECO:0000313" key="2">
    <source>
        <dbReference type="EMBL" id="MCI2242379.1"/>
    </source>
</evidence>
<evidence type="ECO:0000259" key="1">
    <source>
        <dbReference type="Pfam" id="PF04994"/>
    </source>
</evidence>
<dbReference type="RefSeq" id="WP_242165585.1">
    <property type="nucleotide sequence ID" value="NZ_JAJMLW010000003.1"/>
</dbReference>
<dbReference type="EMBL" id="JAJMLW010000003">
    <property type="protein sequence ID" value="MCI2242379.1"/>
    <property type="molecule type" value="Genomic_DNA"/>
</dbReference>
<name>A0ABS9WHV5_9ACTN</name>
<organism evidence="2 3">
    <name type="scientific">Adlercreutzia faecimuris</name>
    <dbReference type="NCBI Taxonomy" id="2897341"/>
    <lineage>
        <taxon>Bacteria</taxon>
        <taxon>Bacillati</taxon>
        <taxon>Actinomycetota</taxon>
        <taxon>Coriobacteriia</taxon>
        <taxon>Eggerthellales</taxon>
        <taxon>Eggerthellaceae</taxon>
        <taxon>Adlercreutzia</taxon>
    </lineage>
</organism>
<reference evidence="2" key="1">
    <citation type="submission" date="2021-11" db="EMBL/GenBank/DDBJ databases">
        <title>A Novel Adlercreutzia Species, isolated from a Allomyrina dichotoma larva feces.</title>
        <authorList>
            <person name="Suh M.K."/>
        </authorList>
    </citation>
    <scope>NUCLEOTIDE SEQUENCE</scope>
    <source>
        <strain evidence="2">JBNU-10</strain>
    </source>
</reference>